<accession>A0A6P8I8T4</accession>
<dbReference type="OrthoDB" id="9046662at2759"/>
<dbReference type="GeneID" id="116297059"/>
<reference evidence="3 4" key="1">
    <citation type="submission" date="2025-04" db="UniProtKB">
        <authorList>
            <consortium name="RefSeq"/>
        </authorList>
    </citation>
    <scope>IDENTIFICATION</scope>
    <source>
        <tissue evidence="3 4">Tentacle</tissue>
    </source>
</reference>
<evidence type="ECO:0000313" key="4">
    <source>
        <dbReference type="RefSeq" id="XP_031561066.1"/>
    </source>
</evidence>
<dbReference type="RefSeq" id="XP_031561065.1">
    <property type="nucleotide sequence ID" value="XM_031705205.1"/>
</dbReference>
<proteinExistence type="predicted"/>
<organism evidence="2 3">
    <name type="scientific">Actinia tenebrosa</name>
    <name type="common">Australian red waratah sea anemone</name>
    <dbReference type="NCBI Taxonomy" id="6105"/>
    <lineage>
        <taxon>Eukaryota</taxon>
        <taxon>Metazoa</taxon>
        <taxon>Cnidaria</taxon>
        <taxon>Anthozoa</taxon>
        <taxon>Hexacorallia</taxon>
        <taxon>Actiniaria</taxon>
        <taxon>Actiniidae</taxon>
        <taxon>Actinia</taxon>
    </lineage>
</organism>
<name>A0A6P8I8T4_ACTTE</name>
<feature type="compositionally biased region" description="Polar residues" evidence="1">
    <location>
        <begin position="72"/>
        <end position="83"/>
    </location>
</feature>
<evidence type="ECO:0000313" key="2">
    <source>
        <dbReference type="Proteomes" id="UP000515163"/>
    </source>
</evidence>
<evidence type="ECO:0000313" key="3">
    <source>
        <dbReference type="RefSeq" id="XP_031561065.1"/>
    </source>
</evidence>
<dbReference type="Proteomes" id="UP000515163">
    <property type="component" value="Unplaced"/>
</dbReference>
<dbReference type="AlphaFoldDB" id="A0A6P8I8T4"/>
<evidence type="ECO:0000256" key="1">
    <source>
        <dbReference type="SAM" id="MobiDB-lite"/>
    </source>
</evidence>
<feature type="region of interest" description="Disordered" evidence="1">
    <location>
        <begin position="1"/>
        <end position="20"/>
    </location>
</feature>
<protein>
    <submittedName>
        <fullName evidence="3 4">Uncharacterized protein LOC116297059 isoform X2</fullName>
    </submittedName>
</protein>
<dbReference type="RefSeq" id="XP_031561066.1">
    <property type="nucleotide sequence ID" value="XM_031705206.1"/>
</dbReference>
<sequence length="293" mass="34795">MDTKKSSYAKEDNENEDKEWARLIERKKEELKQLREKEETLCQRELHYQREKEALLTQYKQVFPDKPDWSRKNSTSVDPNNSADNRHQDVFKVGCQIHQQKKQEKLELQLREKQARKMLAEVDDALKMEKKGFGLETPLLKWYLKIKNYIKMDEEEDNENIPESEKSLCMADRMFYQVKYQTKDGNHPQWNMPLGKQQYQSLPGKWLEELSFSTRQKGTCVHVTITRKVSNSCSSKSPLDANNCFEESEPFFFSTDPYVTDCHERGLELLLQNDQPEKFIKDVVWNYIDTETS</sequence>
<gene>
    <name evidence="3 4" type="primary">LOC116297059</name>
</gene>
<keyword evidence="2" id="KW-1185">Reference proteome</keyword>
<feature type="region of interest" description="Disordered" evidence="1">
    <location>
        <begin position="66"/>
        <end position="86"/>
    </location>
</feature>